<sequence length="538" mass="58863">MSSSGELKSLKVGARVEGWHPSSRRWVKVTVTRVSTKSFQGTEVTADRDFEKWTGLTKWKEPSSHSLTSAPGLVQASPSQVCSSALTSLDSVKQTFTAATSSASDTPGGQSSEILSARNGQTSNTAVLPTLTLSQPPHPASPSQCRESDSERTMSEIVSPLSSELSEKFSPDSLQSKTSPDYLAALLNSDGQAALTLKFSLEPLSKSATGGKSLLSAQDTLPPPSLESGYFWLESPGALSSNGKGRPPGQTRLESFLKSKGLLNDGEVLNPVILSDWYSLPPNYLDPSECQAATDLLEARERQLEIFSIQESPPSPSAESCTCPSCPSCQQPLLDLADGCGTCGWFTTIPWNEREWGDEPLDPDDVWRVGDRVRWQKGLQQFGTVRGVSWQELLGGKLPLIVIRWDGAASDVLIPPEQLWRIWEDQEQPKVNSPELTQQPKVNSPELTQQPKINSPELPRKRCDKGQANPSGRIELQVKRKKLSSGELRTYEYNLYRYQLGGVGKVYSKVIPLGKLDEVREAIAAGHPAEVIVKWFWA</sequence>
<protein>
    <submittedName>
        <fullName evidence="2">Uncharacterized protein</fullName>
    </submittedName>
</protein>
<organism evidence="2 3">
    <name type="scientific">Funiculus sociatus GB2-A5</name>
    <dbReference type="NCBI Taxonomy" id="2933946"/>
    <lineage>
        <taxon>Bacteria</taxon>
        <taxon>Bacillati</taxon>
        <taxon>Cyanobacteriota</taxon>
        <taxon>Cyanophyceae</taxon>
        <taxon>Coleofasciculales</taxon>
        <taxon>Coleofasciculaceae</taxon>
        <taxon>Funiculus</taxon>
    </lineage>
</organism>
<evidence type="ECO:0000313" key="2">
    <source>
        <dbReference type="EMBL" id="MEP0867085.1"/>
    </source>
</evidence>
<evidence type="ECO:0000256" key="1">
    <source>
        <dbReference type="SAM" id="MobiDB-lite"/>
    </source>
</evidence>
<feature type="region of interest" description="Disordered" evidence="1">
    <location>
        <begin position="130"/>
        <end position="173"/>
    </location>
</feature>
<comment type="caution">
    <text evidence="2">The sequence shown here is derived from an EMBL/GenBank/DDBJ whole genome shotgun (WGS) entry which is preliminary data.</text>
</comment>
<feature type="region of interest" description="Disordered" evidence="1">
    <location>
        <begin position="430"/>
        <end position="469"/>
    </location>
</feature>
<accession>A0ABV0JUF3</accession>
<reference evidence="2 3" key="1">
    <citation type="submission" date="2022-04" db="EMBL/GenBank/DDBJ databases">
        <title>Positive selection, recombination, and allopatry shape intraspecific diversity of widespread and dominant cyanobacteria.</title>
        <authorList>
            <person name="Wei J."/>
            <person name="Shu W."/>
            <person name="Hu C."/>
        </authorList>
    </citation>
    <scope>NUCLEOTIDE SEQUENCE [LARGE SCALE GENOMIC DNA]</scope>
    <source>
        <strain evidence="2 3">GB2-A5</strain>
    </source>
</reference>
<evidence type="ECO:0000313" key="3">
    <source>
        <dbReference type="Proteomes" id="UP001442494"/>
    </source>
</evidence>
<name>A0ABV0JUF3_9CYAN</name>
<keyword evidence="3" id="KW-1185">Reference proteome</keyword>
<gene>
    <name evidence="2" type="ORF">NDI37_21780</name>
</gene>
<dbReference type="Proteomes" id="UP001442494">
    <property type="component" value="Unassembled WGS sequence"/>
</dbReference>
<feature type="compositionally biased region" description="Polar residues" evidence="1">
    <location>
        <begin position="130"/>
        <end position="145"/>
    </location>
</feature>
<proteinExistence type="predicted"/>
<feature type="compositionally biased region" description="Polar residues" evidence="1">
    <location>
        <begin position="430"/>
        <end position="453"/>
    </location>
</feature>
<dbReference type="EMBL" id="JAMPKK010000059">
    <property type="protein sequence ID" value="MEP0867085.1"/>
    <property type="molecule type" value="Genomic_DNA"/>
</dbReference>